<dbReference type="Proteomes" id="UP000295142">
    <property type="component" value="Unassembled WGS sequence"/>
</dbReference>
<evidence type="ECO:0000256" key="9">
    <source>
        <dbReference type="SAM" id="SignalP"/>
    </source>
</evidence>
<evidence type="ECO:0000256" key="5">
    <source>
        <dbReference type="ARBA" id="ARBA00022801"/>
    </source>
</evidence>
<keyword evidence="7" id="KW-0482">Metalloprotease</keyword>
<dbReference type="GO" id="GO:0046872">
    <property type="term" value="F:metal ion binding"/>
    <property type="evidence" value="ECO:0007669"/>
    <property type="project" value="UniProtKB-KW"/>
</dbReference>
<comment type="caution">
    <text evidence="12">The sequence shown here is derived from an EMBL/GenBank/DDBJ whole genome shotgun (WGS) entry which is preliminary data.</text>
</comment>
<feature type="signal peptide" evidence="9">
    <location>
        <begin position="1"/>
        <end position="20"/>
    </location>
</feature>
<gene>
    <name evidence="12" type="ORF">EV655_11470</name>
</gene>
<evidence type="ECO:0000259" key="11">
    <source>
        <dbReference type="Pfam" id="PF05193"/>
    </source>
</evidence>
<evidence type="ECO:0000313" key="13">
    <source>
        <dbReference type="Proteomes" id="UP000295142"/>
    </source>
</evidence>
<feature type="domain" description="Peptidase M16 N-terminal" evidence="10">
    <location>
        <begin position="34"/>
        <end position="180"/>
    </location>
</feature>
<dbReference type="GO" id="GO:0004222">
    <property type="term" value="F:metalloendopeptidase activity"/>
    <property type="evidence" value="ECO:0007669"/>
    <property type="project" value="InterPro"/>
</dbReference>
<dbReference type="PROSITE" id="PS00143">
    <property type="entry name" value="INSULINASE"/>
    <property type="match status" value="1"/>
</dbReference>
<keyword evidence="9" id="KW-0732">Signal</keyword>
<evidence type="ECO:0000256" key="6">
    <source>
        <dbReference type="ARBA" id="ARBA00022833"/>
    </source>
</evidence>
<keyword evidence="3 12" id="KW-0645">Protease</keyword>
<dbReference type="PANTHER" id="PTHR43690">
    <property type="entry name" value="NARDILYSIN"/>
    <property type="match status" value="1"/>
</dbReference>
<dbReference type="InterPro" id="IPR011249">
    <property type="entry name" value="Metalloenz_LuxS/M16"/>
</dbReference>
<dbReference type="InterPro" id="IPR001431">
    <property type="entry name" value="Pept_M16_Zn_BS"/>
</dbReference>
<proteinExistence type="inferred from homology"/>
<evidence type="ECO:0000256" key="3">
    <source>
        <dbReference type="ARBA" id="ARBA00022670"/>
    </source>
</evidence>
<organism evidence="12 13">
    <name type="scientific">Rhodovulum euryhalinum</name>
    <dbReference type="NCBI Taxonomy" id="35805"/>
    <lineage>
        <taxon>Bacteria</taxon>
        <taxon>Pseudomonadati</taxon>
        <taxon>Pseudomonadota</taxon>
        <taxon>Alphaproteobacteria</taxon>
        <taxon>Rhodobacterales</taxon>
        <taxon>Paracoccaceae</taxon>
        <taxon>Rhodovulum</taxon>
    </lineage>
</organism>
<evidence type="ECO:0000256" key="2">
    <source>
        <dbReference type="ARBA" id="ARBA00007261"/>
    </source>
</evidence>
<dbReference type="OrthoDB" id="9811314at2"/>
<name>A0A4R2KHZ4_9RHOB</name>
<evidence type="ECO:0000256" key="1">
    <source>
        <dbReference type="ARBA" id="ARBA00001947"/>
    </source>
</evidence>
<feature type="domain" description="Peptidase M16 C-terminal" evidence="11">
    <location>
        <begin position="188"/>
        <end position="371"/>
    </location>
</feature>
<accession>A0A4R2KHZ4</accession>
<evidence type="ECO:0000256" key="8">
    <source>
        <dbReference type="RuleBase" id="RU004447"/>
    </source>
</evidence>
<dbReference type="InterPro" id="IPR011765">
    <property type="entry name" value="Pept_M16_N"/>
</dbReference>
<dbReference type="InterPro" id="IPR007863">
    <property type="entry name" value="Peptidase_M16_C"/>
</dbReference>
<sequence length="448" mass="48909">MRPIRLALAALLVTALPARAETVTDFTLGNGLEVVVIEDHRAPVVVQMVWYRVGAADEPAGKSGIAHFLEHLMFKGTDDLGPGEFSAIVQANGGSDNAFTSWDYTAYFQRVAADRLGLMMEIEADRMRDLRLADGDVLTERAVILEERNQRTENDPGALFSEQRRAAQYQNHPYGIPIIGWKHEMEGLTRADALAFYETYYAPNNAILVVAGDVDPDEVRALAEEHYGPLAPSGALPERARPQEPPQLAERRLKFADPRVAQPYVLRTYLAPERDPGAQQTAAALTYLAQILGGEGANSVLGDKLQFEARTAIYTSAFYDGLSLDDTTFGLVVVPAPGVGLDEAEAALDNALAEFLAEGIDPELFATLKTQTHASEIFSRDSVQGLARRYGAALTSGLTVEDVQAWPDILQAVTPEDVMEAARDVLNRSNAVTGWLERPADERTEVTQ</sequence>
<dbReference type="PANTHER" id="PTHR43690:SF17">
    <property type="entry name" value="PROTEIN YHJJ"/>
    <property type="match status" value="1"/>
</dbReference>
<evidence type="ECO:0000259" key="10">
    <source>
        <dbReference type="Pfam" id="PF00675"/>
    </source>
</evidence>
<dbReference type="RefSeq" id="WP_132546262.1">
    <property type="nucleotide sequence ID" value="NZ_SLWW01000014.1"/>
</dbReference>
<comment type="similarity">
    <text evidence="2 8">Belongs to the peptidase M16 family.</text>
</comment>
<evidence type="ECO:0000256" key="7">
    <source>
        <dbReference type="ARBA" id="ARBA00023049"/>
    </source>
</evidence>
<comment type="cofactor">
    <cofactor evidence="1">
        <name>Zn(2+)</name>
        <dbReference type="ChEBI" id="CHEBI:29105"/>
    </cofactor>
</comment>
<reference evidence="12 13" key="1">
    <citation type="submission" date="2019-03" db="EMBL/GenBank/DDBJ databases">
        <title>Genomic Encyclopedia of Type Strains, Phase IV (KMG-IV): sequencing the most valuable type-strain genomes for metagenomic binning, comparative biology and taxonomic classification.</title>
        <authorList>
            <person name="Goeker M."/>
        </authorList>
    </citation>
    <scope>NUCLEOTIDE SEQUENCE [LARGE SCALE GENOMIC DNA]</scope>
    <source>
        <strain evidence="12 13">DSM 4868</strain>
    </source>
</reference>
<dbReference type="Pfam" id="PF00675">
    <property type="entry name" value="Peptidase_M16"/>
    <property type="match status" value="1"/>
</dbReference>
<evidence type="ECO:0000256" key="4">
    <source>
        <dbReference type="ARBA" id="ARBA00022723"/>
    </source>
</evidence>
<keyword evidence="13" id="KW-1185">Reference proteome</keyword>
<protein>
    <submittedName>
        <fullName evidence="12">Zinc protease</fullName>
    </submittedName>
</protein>
<dbReference type="AlphaFoldDB" id="A0A4R2KHZ4"/>
<dbReference type="Pfam" id="PF05193">
    <property type="entry name" value="Peptidase_M16_C"/>
    <property type="match status" value="1"/>
</dbReference>
<dbReference type="EMBL" id="SLWW01000014">
    <property type="protein sequence ID" value="TCO69618.1"/>
    <property type="molecule type" value="Genomic_DNA"/>
</dbReference>
<dbReference type="SUPFAM" id="SSF63411">
    <property type="entry name" value="LuxS/MPP-like metallohydrolase"/>
    <property type="match status" value="2"/>
</dbReference>
<evidence type="ECO:0000313" key="12">
    <source>
        <dbReference type="EMBL" id="TCO69618.1"/>
    </source>
</evidence>
<keyword evidence="6" id="KW-0862">Zinc</keyword>
<dbReference type="InterPro" id="IPR050626">
    <property type="entry name" value="Peptidase_M16"/>
</dbReference>
<feature type="chain" id="PRO_5020624040" evidence="9">
    <location>
        <begin position="21"/>
        <end position="448"/>
    </location>
</feature>
<dbReference type="Gene3D" id="3.30.830.10">
    <property type="entry name" value="Metalloenzyme, LuxS/M16 peptidase-like"/>
    <property type="match status" value="2"/>
</dbReference>
<keyword evidence="4" id="KW-0479">Metal-binding</keyword>
<keyword evidence="5" id="KW-0378">Hydrolase</keyword>
<dbReference type="GO" id="GO:0006508">
    <property type="term" value="P:proteolysis"/>
    <property type="evidence" value="ECO:0007669"/>
    <property type="project" value="UniProtKB-KW"/>
</dbReference>